<keyword evidence="11" id="KW-1185">Reference proteome</keyword>
<keyword evidence="5 7" id="KW-0472">Membrane</keyword>
<feature type="transmembrane region" description="Helical" evidence="7">
    <location>
        <begin position="308"/>
        <end position="329"/>
    </location>
</feature>
<feature type="domain" description="MacB-like periplasmic core" evidence="9">
    <location>
        <begin position="20"/>
        <end position="200"/>
    </location>
</feature>
<dbReference type="Proteomes" id="UP000676917">
    <property type="component" value="Unassembled WGS sequence"/>
</dbReference>
<dbReference type="PANTHER" id="PTHR30572">
    <property type="entry name" value="MEMBRANE COMPONENT OF TRANSPORTER-RELATED"/>
    <property type="match status" value="1"/>
</dbReference>
<evidence type="ECO:0008006" key="12">
    <source>
        <dbReference type="Google" id="ProtNLM"/>
    </source>
</evidence>
<protein>
    <recommendedName>
        <fullName evidence="12">FtsX-like permease family protein</fullName>
    </recommendedName>
</protein>
<comment type="caution">
    <text evidence="10">The sequence shown here is derived from an EMBL/GenBank/DDBJ whole genome shotgun (WGS) entry which is preliminary data.</text>
</comment>
<dbReference type="PANTHER" id="PTHR30572:SF4">
    <property type="entry name" value="ABC TRANSPORTER PERMEASE YTRF"/>
    <property type="match status" value="1"/>
</dbReference>
<feature type="transmembrane region" description="Helical" evidence="7">
    <location>
        <begin position="741"/>
        <end position="768"/>
    </location>
</feature>
<comment type="similarity">
    <text evidence="6">Belongs to the ABC-4 integral membrane protein family.</text>
</comment>
<dbReference type="GO" id="GO:0022857">
    <property type="term" value="F:transmembrane transporter activity"/>
    <property type="evidence" value="ECO:0007669"/>
    <property type="project" value="TreeGrafter"/>
</dbReference>
<keyword evidence="3 7" id="KW-0812">Transmembrane</keyword>
<accession>A0A920C5U8</accession>
<name>A0A920C5U8_9BACI</name>
<organism evidence="10 11">
    <name type="scientific">Ornithinibacillus bavariensis</name>
    <dbReference type="NCBI Taxonomy" id="545502"/>
    <lineage>
        <taxon>Bacteria</taxon>
        <taxon>Bacillati</taxon>
        <taxon>Bacillota</taxon>
        <taxon>Bacilli</taxon>
        <taxon>Bacillales</taxon>
        <taxon>Bacillaceae</taxon>
        <taxon>Ornithinibacillus</taxon>
    </lineage>
</organism>
<evidence type="ECO:0000259" key="8">
    <source>
        <dbReference type="Pfam" id="PF02687"/>
    </source>
</evidence>
<evidence type="ECO:0000256" key="3">
    <source>
        <dbReference type="ARBA" id="ARBA00022692"/>
    </source>
</evidence>
<keyword evidence="2" id="KW-1003">Cell membrane</keyword>
<evidence type="ECO:0000256" key="5">
    <source>
        <dbReference type="ARBA" id="ARBA00023136"/>
    </source>
</evidence>
<feature type="transmembrane region" description="Helical" evidence="7">
    <location>
        <begin position="394"/>
        <end position="414"/>
    </location>
</feature>
<feature type="transmembrane region" description="Helical" evidence="7">
    <location>
        <begin position="420"/>
        <end position="442"/>
    </location>
</feature>
<dbReference type="Pfam" id="PF02687">
    <property type="entry name" value="FtsX"/>
    <property type="match status" value="2"/>
</dbReference>
<proteinExistence type="inferred from homology"/>
<evidence type="ECO:0000256" key="1">
    <source>
        <dbReference type="ARBA" id="ARBA00004651"/>
    </source>
</evidence>
<evidence type="ECO:0000256" key="4">
    <source>
        <dbReference type="ARBA" id="ARBA00022989"/>
    </source>
</evidence>
<feature type="transmembrane region" description="Helical" evidence="7">
    <location>
        <begin position="788"/>
        <end position="806"/>
    </location>
</feature>
<evidence type="ECO:0000313" key="11">
    <source>
        <dbReference type="Proteomes" id="UP000676917"/>
    </source>
</evidence>
<feature type="transmembrane region" description="Helical" evidence="7">
    <location>
        <begin position="469"/>
        <end position="489"/>
    </location>
</feature>
<feature type="transmembrane region" description="Helical" evidence="7">
    <location>
        <begin position="349"/>
        <end position="373"/>
    </location>
</feature>
<sequence>MLSSFRVSWRNVTRHKKRFFFTLVAVVLGIAVMTSMLIAKETFFNLMDEQEQLTAGNADFRIKGNERFFSESELDGVLEKDELAGEVRILTKRGFVDMDTEYPEQTTVRFIGISNLQNGLIELPVKEGDITEEGLIITENAADLWNKNLGDKVMFQGMGSLTITAIVNEGGIINSPESMDEALFRDFGVIVPLKVLQGWTGMNNQISEYRFNVKNVLDKSQLLSSYQLKLEDTNLFVQPIVLDTQQYNDIEGMYFVFDLIAILSIFISAFIAFNMINTSIVERKKEISIMKSLGYTKGNVFKLVLKEVGFLAVLGTLFGLGIGIWLGFVVQDMLITAIVTQDIVHHVEIITPLITASLVGLIFPFIAAALPLYKAANTPILEAMFNKNVSFSTLNKLHIPRIILGVICTGIGLIDNVWVFLFLFVGLVLLFPLWMKIVQFVLSPILERIFGFSGKQAVRSIHQFVNRNANTAAMLAIGVSLALFMSAALKSLPEGMEDDIRETFGGDIIIEKETPWTDTDIQRVNGLADISEVYSYAEIPNVTWHTQRNAIREFSIISFSDLDGENMFNVIEKTDKNSEYPSIYVGERALQEWGGYIGDLITLNTPAGEGRFFVKGTVETSHYTSYVGFVEEAVVRDILNWPWNYHLVVDVAEEDSIPIILSGLDNIFGETIVYVDVMSSTIEQAKSGITGMNDLMQGLLLLVIAISAIGISNTLFMNTLERTRELGTMRALGFTKWQVRFMIMAEGLFIGITGVIVGTLYGILVVYLNAISKQAPMFLSFSIPWTSLALAMAGGIAFTLIASWLPSNSASRIPIKAAINYE</sequence>
<dbReference type="RefSeq" id="WP_212919003.1">
    <property type="nucleotide sequence ID" value="NZ_BORP01000001.1"/>
</dbReference>
<evidence type="ECO:0000256" key="2">
    <source>
        <dbReference type="ARBA" id="ARBA00022475"/>
    </source>
</evidence>
<dbReference type="AlphaFoldDB" id="A0A920C5U8"/>
<dbReference type="InterPro" id="IPR003838">
    <property type="entry name" value="ABC3_permease_C"/>
</dbReference>
<dbReference type="EMBL" id="BORP01000001">
    <property type="protein sequence ID" value="GIO25449.1"/>
    <property type="molecule type" value="Genomic_DNA"/>
</dbReference>
<keyword evidence="4 7" id="KW-1133">Transmembrane helix</keyword>
<feature type="transmembrane region" description="Helical" evidence="7">
    <location>
        <begin position="699"/>
        <end position="720"/>
    </location>
</feature>
<evidence type="ECO:0000259" key="9">
    <source>
        <dbReference type="Pfam" id="PF12704"/>
    </source>
</evidence>
<feature type="domain" description="ABC3 transporter permease C-terminal" evidence="8">
    <location>
        <begin position="260"/>
        <end position="379"/>
    </location>
</feature>
<feature type="transmembrane region" description="Helical" evidence="7">
    <location>
        <begin position="253"/>
        <end position="276"/>
    </location>
</feature>
<dbReference type="InterPro" id="IPR025857">
    <property type="entry name" value="MacB_PCD"/>
</dbReference>
<evidence type="ECO:0000256" key="7">
    <source>
        <dbReference type="SAM" id="Phobius"/>
    </source>
</evidence>
<dbReference type="GO" id="GO:0005886">
    <property type="term" value="C:plasma membrane"/>
    <property type="evidence" value="ECO:0007669"/>
    <property type="project" value="UniProtKB-SubCell"/>
</dbReference>
<evidence type="ECO:0000313" key="10">
    <source>
        <dbReference type="EMBL" id="GIO25449.1"/>
    </source>
</evidence>
<gene>
    <name evidence="10" type="ORF">J43TS3_00600</name>
</gene>
<dbReference type="Pfam" id="PF12704">
    <property type="entry name" value="MacB_PCD"/>
    <property type="match status" value="1"/>
</dbReference>
<reference evidence="10" key="1">
    <citation type="submission" date="2021-03" db="EMBL/GenBank/DDBJ databases">
        <title>Antimicrobial resistance genes in bacteria isolated from Japanese honey, and their potential for conferring macrolide and lincosamide resistance in the American foulbrood pathogen Paenibacillus larvae.</title>
        <authorList>
            <person name="Okamoto M."/>
            <person name="Kumagai M."/>
            <person name="Kanamori H."/>
            <person name="Takamatsu D."/>
        </authorList>
    </citation>
    <scope>NUCLEOTIDE SEQUENCE</scope>
    <source>
        <strain evidence="10">J43TS3</strain>
    </source>
</reference>
<comment type="subcellular location">
    <subcellularLocation>
        <location evidence="1">Cell membrane</location>
        <topology evidence="1">Multi-pass membrane protein</topology>
    </subcellularLocation>
</comment>
<dbReference type="InterPro" id="IPR050250">
    <property type="entry name" value="Macrolide_Exporter_MacB"/>
</dbReference>
<feature type="domain" description="ABC3 transporter permease C-terminal" evidence="8">
    <location>
        <begin position="699"/>
        <end position="814"/>
    </location>
</feature>
<evidence type="ECO:0000256" key="6">
    <source>
        <dbReference type="ARBA" id="ARBA00038076"/>
    </source>
</evidence>